<evidence type="ECO:0000313" key="1">
    <source>
        <dbReference type="EMBL" id="CAE6756376.1"/>
    </source>
</evidence>
<sequence length="65" mass="7495">MALAAKVVKRTKDSFQFKISKENFESFCDSIGLYRREFLDALDASEKDHKAGRVTKRKSLRELIA</sequence>
<proteinExistence type="predicted"/>
<dbReference type="EMBL" id="CAJNBJ010000016">
    <property type="protein sequence ID" value="CAE6756376.1"/>
    <property type="molecule type" value="Genomic_DNA"/>
</dbReference>
<reference evidence="1 2" key="1">
    <citation type="submission" date="2021-02" db="EMBL/GenBank/DDBJ databases">
        <authorList>
            <person name="Han P."/>
        </authorList>
    </citation>
    <scope>NUCLEOTIDE SEQUENCE [LARGE SCALE GENOMIC DNA]</scope>
    <source>
        <strain evidence="1">Candidatus Nitrospira sp. ZN2</strain>
    </source>
</reference>
<protein>
    <submittedName>
        <fullName evidence="1">Uncharacterized protein</fullName>
    </submittedName>
</protein>
<keyword evidence="2" id="KW-1185">Reference proteome</keyword>
<accession>A0ABM8RJP6</accession>
<gene>
    <name evidence="1" type="ORF">NSPZN2_30424</name>
</gene>
<dbReference type="Proteomes" id="UP000675880">
    <property type="component" value="Unassembled WGS sequence"/>
</dbReference>
<evidence type="ECO:0000313" key="2">
    <source>
        <dbReference type="Proteomes" id="UP000675880"/>
    </source>
</evidence>
<comment type="caution">
    <text evidence="1">The sequence shown here is derived from an EMBL/GenBank/DDBJ whole genome shotgun (WGS) entry which is preliminary data.</text>
</comment>
<organism evidence="1 2">
    <name type="scientific">Nitrospira defluvii</name>
    <dbReference type="NCBI Taxonomy" id="330214"/>
    <lineage>
        <taxon>Bacteria</taxon>
        <taxon>Pseudomonadati</taxon>
        <taxon>Nitrospirota</taxon>
        <taxon>Nitrospiria</taxon>
        <taxon>Nitrospirales</taxon>
        <taxon>Nitrospiraceae</taxon>
        <taxon>Nitrospira</taxon>
    </lineage>
</organism>
<dbReference type="RefSeq" id="WP_213042588.1">
    <property type="nucleotide sequence ID" value="NZ_CAJNBJ010000016.1"/>
</dbReference>
<name>A0ABM8RJP6_9BACT</name>